<proteinExistence type="predicted"/>
<organism evidence="1 2">
    <name type="scientific">Pelagibaculum spongiae</name>
    <dbReference type="NCBI Taxonomy" id="2080658"/>
    <lineage>
        <taxon>Bacteria</taxon>
        <taxon>Pseudomonadati</taxon>
        <taxon>Pseudomonadota</taxon>
        <taxon>Gammaproteobacteria</taxon>
        <taxon>Oceanospirillales</taxon>
        <taxon>Pelagibaculum</taxon>
    </lineage>
</organism>
<reference evidence="1 2" key="1">
    <citation type="submission" date="2018-04" db="EMBL/GenBank/DDBJ databases">
        <title>Thalassorhabdus spongiae gen. nov., sp. nov., isolated from a marine sponge in South-West Iceland.</title>
        <authorList>
            <person name="Knobloch S."/>
            <person name="Daussin A."/>
            <person name="Johannsson R."/>
            <person name="Marteinsson V.T."/>
        </authorList>
    </citation>
    <scope>NUCLEOTIDE SEQUENCE [LARGE SCALE GENOMIC DNA]</scope>
    <source>
        <strain evidence="1 2">Hp12</strain>
    </source>
</reference>
<dbReference type="EMBL" id="QDDL01000003">
    <property type="protein sequence ID" value="PVZ69560.1"/>
    <property type="molecule type" value="Genomic_DNA"/>
</dbReference>
<dbReference type="RefSeq" id="WP_116686895.1">
    <property type="nucleotide sequence ID" value="NZ_CAWNYD010000003.1"/>
</dbReference>
<comment type="caution">
    <text evidence="1">The sequence shown here is derived from an EMBL/GenBank/DDBJ whole genome shotgun (WGS) entry which is preliminary data.</text>
</comment>
<accession>A0A2V1H1K5</accession>
<evidence type="ECO:0000313" key="2">
    <source>
        <dbReference type="Proteomes" id="UP000244906"/>
    </source>
</evidence>
<name>A0A2V1H1K5_9GAMM</name>
<keyword evidence="2" id="KW-1185">Reference proteome</keyword>
<sequence length="135" mass="15112">MKLSVVELKQKVEAMGYIAQLKQLLQEVRAEAKSQQSALVSTKLFIAQAHPDRSMGGLVSSYRKLRALNDEEITALASSVSFLDVSNDRVLLSDMAKESNPELINILKEHEIDENDLKNYKKWAVQDDIAAPGFH</sequence>
<dbReference type="Proteomes" id="UP000244906">
    <property type="component" value="Unassembled WGS sequence"/>
</dbReference>
<evidence type="ECO:0000313" key="1">
    <source>
        <dbReference type="EMBL" id="PVZ69560.1"/>
    </source>
</evidence>
<dbReference type="AlphaFoldDB" id="A0A2V1H1K5"/>
<gene>
    <name evidence="1" type="ORF">DC094_09585</name>
</gene>
<protein>
    <submittedName>
        <fullName evidence="1">Uncharacterized protein</fullName>
    </submittedName>
</protein>